<gene>
    <name evidence="2" type="ORF">CEXT_68211</name>
</gene>
<sequence length="94" mass="10375">MHLLCSYGCLIYMAHPDRLGMKVPGVPELRAPGPGDEKLSGGEAPPHQDRRLRHEQGPLRRRLLQDTGAIVPKGQFPLVNATIKGCIWGELDLK</sequence>
<dbReference type="AlphaFoldDB" id="A0AAV4W3K5"/>
<protein>
    <submittedName>
        <fullName evidence="2">Uncharacterized protein</fullName>
    </submittedName>
</protein>
<feature type="region of interest" description="Disordered" evidence="1">
    <location>
        <begin position="23"/>
        <end position="58"/>
    </location>
</feature>
<feature type="compositionally biased region" description="Basic and acidic residues" evidence="1">
    <location>
        <begin position="35"/>
        <end position="58"/>
    </location>
</feature>
<evidence type="ECO:0000313" key="2">
    <source>
        <dbReference type="EMBL" id="GIY76035.1"/>
    </source>
</evidence>
<organism evidence="2 3">
    <name type="scientific">Caerostris extrusa</name>
    <name type="common">Bark spider</name>
    <name type="synonym">Caerostris bankana</name>
    <dbReference type="NCBI Taxonomy" id="172846"/>
    <lineage>
        <taxon>Eukaryota</taxon>
        <taxon>Metazoa</taxon>
        <taxon>Ecdysozoa</taxon>
        <taxon>Arthropoda</taxon>
        <taxon>Chelicerata</taxon>
        <taxon>Arachnida</taxon>
        <taxon>Araneae</taxon>
        <taxon>Araneomorphae</taxon>
        <taxon>Entelegynae</taxon>
        <taxon>Araneoidea</taxon>
        <taxon>Araneidae</taxon>
        <taxon>Caerostris</taxon>
    </lineage>
</organism>
<name>A0AAV4W3K5_CAEEX</name>
<evidence type="ECO:0000313" key="3">
    <source>
        <dbReference type="Proteomes" id="UP001054945"/>
    </source>
</evidence>
<dbReference type="EMBL" id="BPLR01015428">
    <property type="protein sequence ID" value="GIY76035.1"/>
    <property type="molecule type" value="Genomic_DNA"/>
</dbReference>
<proteinExistence type="predicted"/>
<reference evidence="2 3" key="1">
    <citation type="submission" date="2021-06" db="EMBL/GenBank/DDBJ databases">
        <title>Caerostris extrusa draft genome.</title>
        <authorList>
            <person name="Kono N."/>
            <person name="Arakawa K."/>
        </authorList>
    </citation>
    <scope>NUCLEOTIDE SEQUENCE [LARGE SCALE GENOMIC DNA]</scope>
</reference>
<keyword evidence="3" id="KW-1185">Reference proteome</keyword>
<dbReference type="Proteomes" id="UP001054945">
    <property type="component" value="Unassembled WGS sequence"/>
</dbReference>
<comment type="caution">
    <text evidence="2">The sequence shown here is derived from an EMBL/GenBank/DDBJ whole genome shotgun (WGS) entry which is preliminary data.</text>
</comment>
<accession>A0AAV4W3K5</accession>
<evidence type="ECO:0000256" key="1">
    <source>
        <dbReference type="SAM" id="MobiDB-lite"/>
    </source>
</evidence>